<gene>
    <name evidence="2" type="ORF">OA50_05199</name>
</gene>
<dbReference type="OrthoDB" id="7849141at2"/>
<protein>
    <submittedName>
        <fullName evidence="2">Uncharacterized protein</fullName>
    </submittedName>
</protein>
<dbReference type="Proteomes" id="UP000030960">
    <property type="component" value="Unassembled WGS sequence"/>
</dbReference>
<keyword evidence="1" id="KW-0732">Signal</keyword>
<keyword evidence="3" id="KW-1185">Reference proteome</keyword>
<reference evidence="2 3" key="1">
    <citation type="submission" date="2014-10" db="EMBL/GenBank/DDBJ databases">
        <title>Genome sequence of Ponticoccus sp. strain UMTAT08 isolated from clonal culture of toxic dinoflagellate Alexandrium tamiyavanichii.</title>
        <authorList>
            <person name="Gan H.Y."/>
            <person name="Muhd D.-D."/>
            <person name="Mohd Noor M.E."/>
            <person name="Yeong Y.S."/>
            <person name="Usup G."/>
        </authorList>
    </citation>
    <scope>NUCLEOTIDE SEQUENCE [LARGE SCALE GENOMIC DNA]</scope>
    <source>
        <strain evidence="2 3">UMTAT08</strain>
    </source>
</reference>
<name>A0A0B3RTU8_9RHOB</name>
<dbReference type="RefSeq" id="WP_043146456.1">
    <property type="nucleotide sequence ID" value="NZ_JSUQ01000029.1"/>
</dbReference>
<feature type="chain" id="PRO_5002097964" evidence="1">
    <location>
        <begin position="21"/>
        <end position="138"/>
    </location>
</feature>
<evidence type="ECO:0000256" key="1">
    <source>
        <dbReference type="SAM" id="SignalP"/>
    </source>
</evidence>
<feature type="signal peptide" evidence="1">
    <location>
        <begin position="1"/>
        <end position="20"/>
    </location>
</feature>
<comment type="caution">
    <text evidence="2">The sequence shown here is derived from an EMBL/GenBank/DDBJ whole genome shotgun (WGS) entry which is preliminary data.</text>
</comment>
<evidence type="ECO:0000313" key="3">
    <source>
        <dbReference type="Proteomes" id="UP000030960"/>
    </source>
</evidence>
<evidence type="ECO:0000313" key="2">
    <source>
        <dbReference type="EMBL" id="KHQ50203.1"/>
    </source>
</evidence>
<dbReference type="EMBL" id="JSUQ01000029">
    <property type="protein sequence ID" value="KHQ50203.1"/>
    <property type="molecule type" value="Genomic_DNA"/>
</dbReference>
<dbReference type="AlphaFoldDB" id="A0A0B3RTU8"/>
<proteinExistence type="predicted"/>
<accession>A0A0B3RTU8</accession>
<dbReference type="STRING" id="561184.SAMN05216376_11662"/>
<sequence length="138" mass="15258">MRRLILSAFFLAALSGGAAAEKMAYHCRIDGTSERQWIQPMIFIALDRAIDRVVVSDASILVFNDGVPVEGQLIRDNRSRVTVSWELEVRASGNRRLLLDYRATFLKASGKVNVTAQPRGKGPLFNRAGNCLPTKLSP</sequence>
<organism evidence="2 3">
    <name type="scientific">Mameliella alba</name>
    <dbReference type="NCBI Taxonomy" id="561184"/>
    <lineage>
        <taxon>Bacteria</taxon>
        <taxon>Pseudomonadati</taxon>
        <taxon>Pseudomonadota</taxon>
        <taxon>Alphaproteobacteria</taxon>
        <taxon>Rhodobacterales</taxon>
        <taxon>Roseobacteraceae</taxon>
        <taxon>Mameliella</taxon>
    </lineage>
</organism>